<evidence type="ECO:0000313" key="3">
    <source>
        <dbReference type="Proteomes" id="UP001516400"/>
    </source>
</evidence>
<accession>A0ABD2PFG3</accession>
<evidence type="ECO:0000313" key="2">
    <source>
        <dbReference type="EMBL" id="KAL3289726.1"/>
    </source>
</evidence>
<feature type="region of interest" description="Disordered" evidence="1">
    <location>
        <begin position="1139"/>
        <end position="1161"/>
    </location>
</feature>
<feature type="compositionally biased region" description="Basic and acidic residues" evidence="1">
    <location>
        <begin position="74"/>
        <end position="85"/>
    </location>
</feature>
<feature type="compositionally biased region" description="Low complexity" evidence="1">
    <location>
        <begin position="89"/>
        <end position="101"/>
    </location>
</feature>
<feature type="compositionally biased region" description="Basic residues" evidence="1">
    <location>
        <begin position="1630"/>
        <end position="1643"/>
    </location>
</feature>
<feature type="region of interest" description="Disordered" evidence="1">
    <location>
        <begin position="1596"/>
        <end position="1675"/>
    </location>
</feature>
<feature type="compositionally biased region" description="Polar residues" evidence="1">
    <location>
        <begin position="1447"/>
        <end position="1463"/>
    </location>
</feature>
<feature type="region of interest" description="Disordered" evidence="1">
    <location>
        <begin position="1436"/>
        <end position="1507"/>
    </location>
</feature>
<feature type="compositionally biased region" description="Low complexity" evidence="1">
    <location>
        <begin position="1251"/>
        <end position="1264"/>
    </location>
</feature>
<feature type="region of interest" description="Disordered" evidence="1">
    <location>
        <begin position="961"/>
        <end position="980"/>
    </location>
</feature>
<protein>
    <submittedName>
        <fullName evidence="2">Uncharacterized protein</fullName>
    </submittedName>
</protein>
<feature type="region of interest" description="Disordered" evidence="1">
    <location>
        <begin position="74"/>
        <end position="101"/>
    </location>
</feature>
<sequence length="1818" mass="210962">MMRQNRTSKTSRSNIFWIERRRRLAKIRQLLYKCLPQQENLEKLTGKIGDVCQENLSRLQYAQAKIRQFSCESHSGKESSGKMNEKTGNQENFNSFSSSECNQEESTKSNFCETYQRYLNDSNYFFFSEEKQEEIKTANVDVVSDSKLVEKSCSWQVDASDFNLDNQKTSKSFLFPDEQNENIEPTPTSNEMRSYWLERRNKVAKIRRVLSKNETLSESGSLLDETKEINQENLNESKNLIFPEPNTTETPSEKDLWTKRKGRIAKMVHVLSNCELVKESNNLLNEMNIKHQYYSESFPFPEQLQENIETVLTSKTGRIFRLERKKRLAKIRRILSKFQPVKESDRLVATNKGKEKKPERSLFSYEQLKKIKKTTITVERNFWLKRKKRIEKIRRFLSMYQPIRNRWLTDTAGTYQRHQKLSKYFFSKENQQEKIETSDTHTSGCQVVKDEKLSELKSFLHSDVQNVSSDSQLIKGSKCRLEETTNSIFLEEHQENIETTFTSMKTRRSFWIERKKRIAKIRRILSKYETSKQADSNQDIQNGSKSSLYIEEQREKVEGTTAISTEKNSELEEIPKLFCYLSDCGSMEGVNNWPNKTNMRNQGYEHSSRPSFFREEQQEELKTRLDASSREGHYKLGNKGIPKPFQNLPDYEFVMGDTPYLNLRNDSYLKNLYSPGPFVFREKQQDIDAISSSSRVTEGAFWTMNQNFIFHQHNVSDLVARMRTKSYQIERERRIGKMCNFFTQCQTNNSSMLDGLNEIYQLHKNYSKHSLFSLDQQQKIMSAATRAISDSQFAKISESWLDKIPDINQENQYASLSSNRPQHCMQTAKMIYVLSHSQLVYENGKWTMDASNINPEYPHDSKQFLFSENQQEKFRKRLAVIRRHFWLERKKRIAKIRRILSKYQPMTESAWLDKASEGYKGKQQLKEDGSRMDERINNILKNQHCAESFVFLRQQQAEMKTANETTDLNSENESSSESFVSSAQTSCGSLEYRLVEVSDEIQNKYNAINLKNQSSAECFMSSKEQQEDMEISDLSLSSSDYQSDEESNNILNETDINLESQLTPESSSEEEQQEIKTAKISLGLSHFQFNKETESKLNKITDFKMENPHSAEYFVSLEKQQQEMKMPEISFGSSDHQLIRQSDNMPNKTSDANLENQPSSESFVSLEEQQQGKKTALISFNLSDHQYIKESDRIENEITDVNLGNQPSATSLVFSEEHQEGTTTAKKTLSSSDFQSVEESNNMLTDTTDINSQNQSSKEYSSSSEEQEQKMKRAEISFGSSDYRLVQESENMVNETHETNLEKQPSVSIDCQLVKGSSCRIDATSGIRVENQHTSGSLQYQESIKESNMSGETDKGNQFDRIRKTTARTRRNFWIQRKRRMEKIRHFLYICQPVKNRMDETNDIYQTHKNDSKSFLFLENQQEKIKTAEVQASIDGQSGCRLDETTDNSLENHPSSEPYLTSEKQQEMIETGKIRHFVPDCREKGSSSREDETSESDLENQLIPKSLLAREEHKNMVLTSTSSKASQTFWRSWPNETNDINQETQNDSKSSLFSEYRQAEVKTSRPAEAVSPERQLANESTCWWCQARGINQSNKYIPKSNSQLKRETVGNSEKQKRAAREAIAAGHSGRERKKRRVKRRVIKKKDLDKSKIPATTRKKRVPKRRKNTTLKSSSSRNIQIDGEIREDLCKRTKQIGTKLGQCRCSPLDCGEPHGYNRTETSSAEEWDWRLKEANYEEKYDHRSVGAGFLHYEVVPSGRIMVDKNAALAKIFPDTRDPTWSSTPFLSLAEASLSAKAAAVDIYSKNYEVVISNFRHAAR</sequence>
<feature type="compositionally biased region" description="Basic and acidic residues" evidence="1">
    <location>
        <begin position="1604"/>
        <end position="1620"/>
    </location>
</feature>
<keyword evidence="3" id="KW-1185">Reference proteome</keyword>
<dbReference type="Proteomes" id="UP001516400">
    <property type="component" value="Unassembled WGS sequence"/>
</dbReference>
<reference evidence="2 3" key="1">
    <citation type="journal article" date="2021" name="BMC Biol.">
        <title>Horizontally acquired antibacterial genes associated with adaptive radiation of ladybird beetles.</title>
        <authorList>
            <person name="Li H.S."/>
            <person name="Tang X.F."/>
            <person name="Huang Y.H."/>
            <person name="Xu Z.Y."/>
            <person name="Chen M.L."/>
            <person name="Du X.Y."/>
            <person name="Qiu B.Y."/>
            <person name="Chen P.T."/>
            <person name="Zhang W."/>
            <person name="Slipinski A."/>
            <person name="Escalona H.E."/>
            <person name="Waterhouse R.M."/>
            <person name="Zwick A."/>
            <person name="Pang H."/>
        </authorList>
    </citation>
    <scope>NUCLEOTIDE SEQUENCE [LARGE SCALE GENOMIC DNA]</scope>
    <source>
        <strain evidence="2">SYSU2018</strain>
    </source>
</reference>
<feature type="compositionally biased region" description="Low complexity" evidence="1">
    <location>
        <begin position="963"/>
        <end position="980"/>
    </location>
</feature>
<proteinExistence type="predicted"/>
<comment type="caution">
    <text evidence="2">The sequence shown here is derived from an EMBL/GenBank/DDBJ whole genome shotgun (WGS) entry which is preliminary data.</text>
</comment>
<feature type="region of interest" description="Disordered" evidence="1">
    <location>
        <begin position="1020"/>
        <end position="1056"/>
    </location>
</feature>
<feature type="region of interest" description="Disordered" evidence="1">
    <location>
        <begin position="1215"/>
        <end position="1272"/>
    </location>
</feature>
<organism evidence="2 3">
    <name type="scientific">Cryptolaemus montrouzieri</name>
    <dbReference type="NCBI Taxonomy" id="559131"/>
    <lineage>
        <taxon>Eukaryota</taxon>
        <taxon>Metazoa</taxon>
        <taxon>Ecdysozoa</taxon>
        <taxon>Arthropoda</taxon>
        <taxon>Hexapoda</taxon>
        <taxon>Insecta</taxon>
        <taxon>Pterygota</taxon>
        <taxon>Neoptera</taxon>
        <taxon>Endopterygota</taxon>
        <taxon>Coleoptera</taxon>
        <taxon>Polyphaga</taxon>
        <taxon>Cucujiformia</taxon>
        <taxon>Coccinelloidea</taxon>
        <taxon>Coccinellidae</taxon>
        <taxon>Scymninae</taxon>
        <taxon>Scymnini</taxon>
        <taxon>Cryptolaemus</taxon>
    </lineage>
</organism>
<feature type="compositionally biased region" description="Basic residues" evidence="1">
    <location>
        <begin position="1656"/>
        <end position="1668"/>
    </location>
</feature>
<dbReference type="EMBL" id="JABFTP020000186">
    <property type="protein sequence ID" value="KAL3289726.1"/>
    <property type="molecule type" value="Genomic_DNA"/>
</dbReference>
<feature type="compositionally biased region" description="Basic and acidic residues" evidence="1">
    <location>
        <begin position="1464"/>
        <end position="1491"/>
    </location>
</feature>
<feature type="compositionally biased region" description="Polar residues" evidence="1">
    <location>
        <begin position="1221"/>
        <end position="1250"/>
    </location>
</feature>
<feature type="compositionally biased region" description="Low complexity" evidence="1">
    <location>
        <begin position="1032"/>
        <end position="1041"/>
    </location>
</feature>
<evidence type="ECO:0000256" key="1">
    <source>
        <dbReference type="SAM" id="MobiDB-lite"/>
    </source>
</evidence>
<gene>
    <name evidence="2" type="ORF">HHI36_023124</name>
</gene>
<name>A0ABD2PFG3_9CUCU</name>